<dbReference type="EMBL" id="CACVKT020008208">
    <property type="protein sequence ID" value="CAC5413666.1"/>
    <property type="molecule type" value="Genomic_DNA"/>
</dbReference>
<protein>
    <submittedName>
        <fullName evidence="1">Uncharacterized protein</fullName>
    </submittedName>
</protein>
<proteinExistence type="predicted"/>
<gene>
    <name evidence="1" type="ORF">MCOR_46535</name>
</gene>
<evidence type="ECO:0000313" key="1">
    <source>
        <dbReference type="EMBL" id="CAC5413666.1"/>
    </source>
</evidence>
<organism evidence="1 2">
    <name type="scientific">Mytilus coruscus</name>
    <name type="common">Sea mussel</name>
    <dbReference type="NCBI Taxonomy" id="42192"/>
    <lineage>
        <taxon>Eukaryota</taxon>
        <taxon>Metazoa</taxon>
        <taxon>Spiralia</taxon>
        <taxon>Lophotrochozoa</taxon>
        <taxon>Mollusca</taxon>
        <taxon>Bivalvia</taxon>
        <taxon>Autobranchia</taxon>
        <taxon>Pteriomorphia</taxon>
        <taxon>Mytilida</taxon>
        <taxon>Mytiloidea</taxon>
        <taxon>Mytilidae</taxon>
        <taxon>Mytilinae</taxon>
        <taxon>Mytilus</taxon>
    </lineage>
</organism>
<dbReference type="OrthoDB" id="6142725at2759"/>
<reference evidence="1 2" key="1">
    <citation type="submission" date="2020-06" db="EMBL/GenBank/DDBJ databases">
        <authorList>
            <person name="Li R."/>
            <person name="Bekaert M."/>
        </authorList>
    </citation>
    <scope>NUCLEOTIDE SEQUENCE [LARGE SCALE GENOMIC DNA]</scope>
    <source>
        <strain evidence="2">wild</strain>
    </source>
</reference>
<keyword evidence="2" id="KW-1185">Reference proteome</keyword>
<dbReference type="Proteomes" id="UP000507470">
    <property type="component" value="Unassembled WGS sequence"/>
</dbReference>
<evidence type="ECO:0000313" key="2">
    <source>
        <dbReference type="Proteomes" id="UP000507470"/>
    </source>
</evidence>
<sequence>MQNIASDRDAKEVYSTVMDIATDIEFIVPITPFTKNQVKPLQAAFIENQISSCKDEINQFIEGLDTTQVMSLLLQPGNRASARSLFTTKIYGIKVQPKDVMMWLTGSTIIPAIGFHKLIDVNFADSTFVNTCALALTLKTHPDLSSEDAVSYYTELIINSQTFTKE</sequence>
<dbReference type="AlphaFoldDB" id="A0A6J8E0N1"/>
<name>A0A6J8E0N1_MYTCO</name>
<accession>A0A6J8E0N1</accession>